<sequence>MLWLALVQYLEFEARHYVMILTLKRAVPRIGQFLFGIAPMFLGYALLGMILFGDHNPYFGSLSATAGTLFCVVNGDSIKAVLDSLRDTPWGIGEIYVSLYVMLFSYVVLMTCIAIVEEAFFSAAAYAHQLWTQEAEGDKATQDPLYQPLPPPYHHIEDARRRGERGYGPEEVEDHTHELQWASHPRAVRSDEAFTPVLLPQDFHHDEYGGSFSAPPLESALSSSSSSSLHYPASTPSSSNPPAPTPSSQSMQQHYAGSTGNLPLGTSPVASPLLPLRHSPAPRPPPLSASRLSQVAGTSPSSGSSSPSFPSSLHPSVAPPVSGLKRNASGSRVMSAKLRQLIHEADAVLAHGGQAHGAIGGGGGGGYVSHSSGSRGGPRGEAMSMSLGHRGGKGEGGGGEGGEAGWHREEDLQLYLSEALGELETRLLRHVARDKETETTKGDEQGGGVSAVIKQAIGEARSKIRRRPSQGMRRSSSASSLLSSHREAEDEKDEEQ</sequence>
<feature type="region of interest" description="Disordered" evidence="5">
    <location>
        <begin position="361"/>
        <end position="385"/>
    </location>
</feature>
<name>A0A4D9D3G4_9STRA</name>
<dbReference type="Proteomes" id="UP000355283">
    <property type="component" value="Unassembled WGS sequence"/>
</dbReference>
<evidence type="ECO:0000313" key="8">
    <source>
        <dbReference type="EMBL" id="TFJ85946.1"/>
    </source>
</evidence>
<gene>
    <name evidence="8" type="ORF">NSK_002766</name>
</gene>
<accession>A0A4D9D3G4</accession>
<feature type="region of interest" description="Disordered" evidence="5">
    <location>
        <begin position="434"/>
        <end position="496"/>
    </location>
</feature>
<keyword evidence="2 6" id="KW-0812">Transmembrane</keyword>
<evidence type="ECO:0000256" key="4">
    <source>
        <dbReference type="ARBA" id="ARBA00023136"/>
    </source>
</evidence>
<feature type="transmembrane region" description="Helical" evidence="6">
    <location>
        <begin position="58"/>
        <end position="75"/>
    </location>
</feature>
<keyword evidence="9" id="KW-1185">Reference proteome</keyword>
<comment type="caution">
    <text evidence="8">The sequence shown here is derived from an EMBL/GenBank/DDBJ whole genome shotgun (WGS) entry which is preliminary data.</text>
</comment>
<keyword evidence="4 6" id="KW-0472">Membrane</keyword>
<protein>
    <recommendedName>
        <fullName evidence="7">Polycystin cation channel PKD1/PKD2 domain-containing protein</fullName>
    </recommendedName>
</protein>
<dbReference type="PANTHER" id="PTHR12127">
    <property type="entry name" value="MUCOLIPIN"/>
    <property type="match status" value="1"/>
</dbReference>
<evidence type="ECO:0000256" key="2">
    <source>
        <dbReference type="ARBA" id="ARBA00022692"/>
    </source>
</evidence>
<dbReference type="AlphaFoldDB" id="A0A4D9D3G4"/>
<dbReference type="GO" id="GO:0072345">
    <property type="term" value="F:NAADP-sensitive calcium-release channel activity"/>
    <property type="evidence" value="ECO:0007669"/>
    <property type="project" value="TreeGrafter"/>
</dbReference>
<evidence type="ECO:0000259" key="7">
    <source>
        <dbReference type="Pfam" id="PF08016"/>
    </source>
</evidence>
<feature type="transmembrane region" description="Helical" evidence="6">
    <location>
        <begin position="33"/>
        <end position="52"/>
    </location>
</feature>
<dbReference type="OrthoDB" id="263481at2759"/>
<evidence type="ECO:0000256" key="6">
    <source>
        <dbReference type="SAM" id="Phobius"/>
    </source>
</evidence>
<feature type="compositionally biased region" description="Low complexity" evidence="5">
    <location>
        <begin position="270"/>
        <end position="279"/>
    </location>
</feature>
<comment type="subcellular location">
    <subcellularLocation>
        <location evidence="1">Membrane</location>
        <topology evidence="1">Multi-pass membrane protein</topology>
    </subcellularLocation>
</comment>
<feature type="domain" description="Polycystin cation channel PKD1/PKD2" evidence="7">
    <location>
        <begin position="2"/>
        <end position="120"/>
    </location>
</feature>
<dbReference type="InterPro" id="IPR039031">
    <property type="entry name" value="Mucolipin"/>
</dbReference>
<proteinExistence type="predicted"/>
<feature type="region of interest" description="Disordered" evidence="5">
    <location>
        <begin position="209"/>
        <end position="328"/>
    </location>
</feature>
<evidence type="ECO:0000256" key="1">
    <source>
        <dbReference type="ARBA" id="ARBA00004141"/>
    </source>
</evidence>
<feature type="compositionally biased region" description="Polar residues" evidence="5">
    <location>
        <begin position="249"/>
        <end position="261"/>
    </location>
</feature>
<dbReference type="GO" id="GO:0016020">
    <property type="term" value="C:membrane"/>
    <property type="evidence" value="ECO:0007669"/>
    <property type="project" value="UniProtKB-SubCell"/>
</dbReference>
<keyword evidence="3 6" id="KW-1133">Transmembrane helix</keyword>
<dbReference type="Pfam" id="PF08016">
    <property type="entry name" value="PKD_channel"/>
    <property type="match status" value="1"/>
</dbReference>
<dbReference type="Gene3D" id="1.10.287.70">
    <property type="match status" value="1"/>
</dbReference>
<dbReference type="EMBL" id="SDOX01000010">
    <property type="protein sequence ID" value="TFJ85946.1"/>
    <property type="molecule type" value="Genomic_DNA"/>
</dbReference>
<evidence type="ECO:0000256" key="5">
    <source>
        <dbReference type="SAM" id="MobiDB-lite"/>
    </source>
</evidence>
<reference evidence="8 9" key="1">
    <citation type="submission" date="2019-01" db="EMBL/GenBank/DDBJ databases">
        <title>Nuclear Genome Assembly of the Microalgal Biofuel strain Nannochloropsis salina CCMP1776.</title>
        <authorList>
            <person name="Hovde B."/>
        </authorList>
    </citation>
    <scope>NUCLEOTIDE SEQUENCE [LARGE SCALE GENOMIC DNA]</scope>
    <source>
        <strain evidence="8 9">CCMP1776</strain>
    </source>
</reference>
<feature type="compositionally biased region" description="Low complexity" evidence="5">
    <location>
        <begin position="211"/>
        <end position="238"/>
    </location>
</feature>
<feature type="compositionally biased region" description="Low complexity" evidence="5">
    <location>
        <begin position="288"/>
        <end position="316"/>
    </location>
</feature>
<evidence type="ECO:0000256" key="3">
    <source>
        <dbReference type="ARBA" id="ARBA00022989"/>
    </source>
</evidence>
<organism evidence="8 9">
    <name type="scientific">Nannochloropsis salina CCMP1776</name>
    <dbReference type="NCBI Taxonomy" id="1027361"/>
    <lineage>
        <taxon>Eukaryota</taxon>
        <taxon>Sar</taxon>
        <taxon>Stramenopiles</taxon>
        <taxon>Ochrophyta</taxon>
        <taxon>Eustigmatophyceae</taxon>
        <taxon>Eustigmatales</taxon>
        <taxon>Monodopsidaceae</taxon>
        <taxon>Microchloropsis</taxon>
        <taxon>Microchloropsis salina</taxon>
    </lineage>
</organism>
<dbReference type="PANTHER" id="PTHR12127:SF7">
    <property type="entry name" value="SD02261P"/>
    <property type="match status" value="1"/>
</dbReference>
<feature type="compositionally biased region" description="Basic and acidic residues" evidence="5">
    <location>
        <begin position="434"/>
        <end position="444"/>
    </location>
</feature>
<evidence type="ECO:0000313" key="9">
    <source>
        <dbReference type="Proteomes" id="UP000355283"/>
    </source>
</evidence>
<feature type="transmembrane region" description="Helical" evidence="6">
    <location>
        <begin position="95"/>
        <end position="116"/>
    </location>
</feature>
<dbReference type="InterPro" id="IPR013122">
    <property type="entry name" value="PKD1_2_channel"/>
</dbReference>